<evidence type="ECO:0000256" key="1">
    <source>
        <dbReference type="SAM" id="MobiDB-lite"/>
    </source>
</evidence>
<dbReference type="EMBL" id="JBHTEK010000001">
    <property type="protein sequence ID" value="MFC7667584.1"/>
    <property type="molecule type" value="Genomic_DNA"/>
</dbReference>
<evidence type="ECO:0000313" key="2">
    <source>
        <dbReference type="EMBL" id="MFC7667584.1"/>
    </source>
</evidence>
<feature type="region of interest" description="Disordered" evidence="1">
    <location>
        <begin position="1"/>
        <end position="39"/>
    </location>
</feature>
<name>A0ABW2U3H5_9BACT</name>
<sequence length="152" mass="16115">MERSADGQAFRGIGTVPGAGNSSRRTAYESHDEQPLPGTSYYRLRQTDIDGTTSFSPVRSVKVGNSAGALEVYPGRAAQEWVVSSTLPAEVVSGKAAAVQVFDAVGRVQRIACTPDASLAGRWTLDTHTLPAGIYIVRLLTASGSYSQRIAK</sequence>
<accession>A0ABW2U3H5</accession>
<dbReference type="NCBIfam" id="TIGR04183">
    <property type="entry name" value="Por_Secre_tail"/>
    <property type="match status" value="1"/>
</dbReference>
<dbReference type="InterPro" id="IPR026444">
    <property type="entry name" value="Secre_tail"/>
</dbReference>
<dbReference type="Proteomes" id="UP001596513">
    <property type="component" value="Unassembled WGS sequence"/>
</dbReference>
<proteinExistence type="predicted"/>
<evidence type="ECO:0000313" key="3">
    <source>
        <dbReference type="Proteomes" id="UP001596513"/>
    </source>
</evidence>
<keyword evidence="3" id="KW-1185">Reference proteome</keyword>
<organism evidence="2 3">
    <name type="scientific">Hymenobacter humi</name>
    <dbReference type="NCBI Taxonomy" id="1411620"/>
    <lineage>
        <taxon>Bacteria</taxon>
        <taxon>Pseudomonadati</taxon>
        <taxon>Bacteroidota</taxon>
        <taxon>Cytophagia</taxon>
        <taxon>Cytophagales</taxon>
        <taxon>Hymenobacteraceae</taxon>
        <taxon>Hymenobacter</taxon>
    </lineage>
</organism>
<comment type="caution">
    <text evidence="2">The sequence shown here is derived from an EMBL/GenBank/DDBJ whole genome shotgun (WGS) entry which is preliminary data.</text>
</comment>
<reference evidence="3" key="1">
    <citation type="journal article" date="2019" name="Int. J. Syst. Evol. Microbiol.">
        <title>The Global Catalogue of Microorganisms (GCM) 10K type strain sequencing project: providing services to taxonomists for standard genome sequencing and annotation.</title>
        <authorList>
            <consortium name="The Broad Institute Genomics Platform"/>
            <consortium name="The Broad Institute Genome Sequencing Center for Infectious Disease"/>
            <person name="Wu L."/>
            <person name="Ma J."/>
        </authorList>
    </citation>
    <scope>NUCLEOTIDE SEQUENCE [LARGE SCALE GENOMIC DNA]</scope>
    <source>
        <strain evidence="3">JCM 19635</strain>
    </source>
</reference>
<dbReference type="RefSeq" id="WP_380202225.1">
    <property type="nucleotide sequence ID" value="NZ_JBHTEK010000001.1"/>
</dbReference>
<protein>
    <submittedName>
        <fullName evidence="2">T9SS type A sorting domain-containing protein</fullName>
    </submittedName>
</protein>
<gene>
    <name evidence="2" type="ORF">ACFQT0_09440</name>
</gene>